<dbReference type="InterPro" id="IPR015424">
    <property type="entry name" value="PyrdxlP-dep_Trfase"/>
</dbReference>
<dbReference type="PROSITE" id="PS50949">
    <property type="entry name" value="HTH_GNTR"/>
    <property type="match status" value="1"/>
</dbReference>
<protein>
    <submittedName>
        <fullName evidence="7">DNA-binding protein</fullName>
    </submittedName>
</protein>
<evidence type="ECO:0000259" key="6">
    <source>
        <dbReference type="PROSITE" id="PS50949"/>
    </source>
</evidence>
<dbReference type="EMBL" id="LOWA01000018">
    <property type="protein sequence ID" value="KVE28516.1"/>
    <property type="molecule type" value="Genomic_DNA"/>
</dbReference>
<dbReference type="GO" id="GO:0003700">
    <property type="term" value="F:DNA-binding transcription factor activity"/>
    <property type="evidence" value="ECO:0007669"/>
    <property type="project" value="InterPro"/>
</dbReference>
<keyword evidence="8" id="KW-1185">Reference proteome</keyword>
<dbReference type="SUPFAM" id="SSF46785">
    <property type="entry name" value="Winged helix' DNA-binding domain"/>
    <property type="match status" value="1"/>
</dbReference>
<evidence type="ECO:0000256" key="4">
    <source>
        <dbReference type="ARBA" id="ARBA00023125"/>
    </source>
</evidence>
<proteinExistence type="inferred from homology"/>
<dbReference type="GO" id="GO:0003677">
    <property type="term" value="F:DNA binding"/>
    <property type="evidence" value="ECO:0007669"/>
    <property type="project" value="UniProtKB-KW"/>
</dbReference>
<dbReference type="AlphaFoldDB" id="A0A103E5N7"/>
<sequence>MDYGVLLSNFERDDANDALARASQQHRLYACLRAAILNGTLEPGTFLLSSRALAETLRIARNSVLYAYERLSAEGFAVATRQGTMVARVGLGAPAPGARTAHVKPALSRRIAQLPDADGELDDHDDPLPFLPGMPALDEFPLASWRRALERAWRRIGAEQLRYASADGNLRLRQTIAEYLRVSRGIGCDAQQVFITDGTQHGLDLCARTLADAGDTAWIEDPGYGGARAAFAAADLRLVPIPVDADGLAPAERHWRTRPPRLIYITPSHQYPLGAVMSVERRIALVSRARAAGAWIVEDDYDSEFRHYGAPLAALQSFGDDAPVVYLGTFSKTMFPALRIGFVVAPPALEPALRKTVGVLAPRGRLAEQLALADFIDAGHFARHLRRMRRLYAERRDALQDALIRHLGGVLTVSGGAGGMHLSARLDTDAADTDVARAASAHSITVRALSRFCMPDPATGESASAAYNGFVLGYGAVRTEQIDACVRRLGAAIDEARRTRHRA</sequence>
<dbReference type="PANTHER" id="PTHR46577:SF1">
    <property type="entry name" value="HTH-TYPE TRANSCRIPTIONAL REGULATORY PROTEIN GABR"/>
    <property type="match status" value="1"/>
</dbReference>
<name>A0A103E5N7_9BURK</name>
<keyword evidence="2" id="KW-0663">Pyridoxal phosphate</keyword>
<dbReference type="Gene3D" id="3.40.640.10">
    <property type="entry name" value="Type I PLP-dependent aspartate aminotransferase-like (Major domain)"/>
    <property type="match status" value="1"/>
</dbReference>
<dbReference type="RefSeq" id="WP_059514609.1">
    <property type="nucleotide sequence ID" value="NZ_LOWA01000018.1"/>
</dbReference>
<dbReference type="Gene3D" id="1.10.10.10">
    <property type="entry name" value="Winged helix-like DNA-binding domain superfamily/Winged helix DNA-binding domain"/>
    <property type="match status" value="1"/>
</dbReference>
<evidence type="ECO:0000256" key="3">
    <source>
        <dbReference type="ARBA" id="ARBA00023015"/>
    </source>
</evidence>
<feature type="domain" description="HTH gntR-type" evidence="6">
    <location>
        <begin position="22"/>
        <end position="89"/>
    </location>
</feature>
<dbReference type="OrthoDB" id="9804020at2"/>
<keyword evidence="5" id="KW-0804">Transcription</keyword>
<dbReference type="InterPro" id="IPR051446">
    <property type="entry name" value="HTH_trans_reg/aminotransferase"/>
</dbReference>
<evidence type="ECO:0000256" key="1">
    <source>
        <dbReference type="ARBA" id="ARBA00005384"/>
    </source>
</evidence>
<keyword evidence="3" id="KW-0805">Transcription regulation</keyword>
<dbReference type="InterPro" id="IPR036390">
    <property type="entry name" value="WH_DNA-bd_sf"/>
</dbReference>
<organism evidence="7 8">
    <name type="scientific">Burkholderia singularis</name>
    <dbReference type="NCBI Taxonomy" id="1503053"/>
    <lineage>
        <taxon>Bacteria</taxon>
        <taxon>Pseudomonadati</taxon>
        <taxon>Pseudomonadota</taxon>
        <taxon>Betaproteobacteria</taxon>
        <taxon>Burkholderiales</taxon>
        <taxon>Burkholderiaceae</taxon>
        <taxon>Burkholderia</taxon>
        <taxon>pseudomallei group</taxon>
    </lineage>
</organism>
<evidence type="ECO:0000313" key="7">
    <source>
        <dbReference type="EMBL" id="KVE28516.1"/>
    </source>
</evidence>
<accession>A0A103E5N7</accession>
<reference evidence="7 8" key="1">
    <citation type="submission" date="2015-11" db="EMBL/GenBank/DDBJ databases">
        <title>Expanding the genomic diversity of Burkholderia species for the development of highly accurate diagnostics.</title>
        <authorList>
            <person name="Sahl J."/>
            <person name="Keim P."/>
            <person name="Wagner D."/>
        </authorList>
    </citation>
    <scope>NUCLEOTIDE SEQUENCE [LARGE SCALE GENOMIC DNA]</scope>
    <source>
        <strain evidence="7 8">TSV85</strain>
    </source>
</reference>
<evidence type="ECO:0000256" key="5">
    <source>
        <dbReference type="ARBA" id="ARBA00023163"/>
    </source>
</evidence>
<dbReference type="Pfam" id="PF00155">
    <property type="entry name" value="Aminotran_1_2"/>
    <property type="match status" value="1"/>
</dbReference>
<evidence type="ECO:0000313" key="8">
    <source>
        <dbReference type="Proteomes" id="UP000062788"/>
    </source>
</evidence>
<dbReference type="SUPFAM" id="SSF53383">
    <property type="entry name" value="PLP-dependent transferases"/>
    <property type="match status" value="1"/>
</dbReference>
<dbReference type="Pfam" id="PF00392">
    <property type="entry name" value="GntR"/>
    <property type="match status" value="1"/>
</dbReference>
<dbReference type="InterPro" id="IPR036388">
    <property type="entry name" value="WH-like_DNA-bd_sf"/>
</dbReference>
<dbReference type="InterPro" id="IPR000524">
    <property type="entry name" value="Tscrpt_reg_HTH_GntR"/>
</dbReference>
<keyword evidence="4 7" id="KW-0238">DNA-binding</keyword>
<comment type="caution">
    <text evidence="7">The sequence shown here is derived from an EMBL/GenBank/DDBJ whole genome shotgun (WGS) entry which is preliminary data.</text>
</comment>
<comment type="similarity">
    <text evidence="1">In the C-terminal section; belongs to the class-I pyridoxal-phosphate-dependent aminotransferase family.</text>
</comment>
<gene>
    <name evidence="7" type="ORF">WS67_07145</name>
</gene>
<dbReference type="InterPro" id="IPR004839">
    <property type="entry name" value="Aminotransferase_I/II_large"/>
</dbReference>
<dbReference type="PANTHER" id="PTHR46577">
    <property type="entry name" value="HTH-TYPE TRANSCRIPTIONAL REGULATORY PROTEIN GABR"/>
    <property type="match status" value="1"/>
</dbReference>
<dbReference type="Proteomes" id="UP000062788">
    <property type="component" value="Unassembled WGS sequence"/>
</dbReference>
<evidence type="ECO:0000256" key="2">
    <source>
        <dbReference type="ARBA" id="ARBA00022898"/>
    </source>
</evidence>
<dbReference type="InterPro" id="IPR015421">
    <property type="entry name" value="PyrdxlP-dep_Trfase_major"/>
</dbReference>
<dbReference type="CDD" id="cd00609">
    <property type="entry name" value="AAT_like"/>
    <property type="match status" value="1"/>
</dbReference>
<dbReference type="GO" id="GO:0030170">
    <property type="term" value="F:pyridoxal phosphate binding"/>
    <property type="evidence" value="ECO:0007669"/>
    <property type="project" value="InterPro"/>
</dbReference>